<dbReference type="CDD" id="cd12100">
    <property type="entry name" value="DD_CABYR_SP17"/>
    <property type="match status" value="1"/>
</dbReference>
<dbReference type="Proteomes" id="UP001152888">
    <property type="component" value="Unassembled WGS sequence"/>
</dbReference>
<organism evidence="3 4">
    <name type="scientific">Acanthoscelides obtectus</name>
    <name type="common">Bean weevil</name>
    <name type="synonym">Bruchus obtectus</name>
    <dbReference type="NCBI Taxonomy" id="200917"/>
    <lineage>
        <taxon>Eukaryota</taxon>
        <taxon>Metazoa</taxon>
        <taxon>Ecdysozoa</taxon>
        <taxon>Arthropoda</taxon>
        <taxon>Hexapoda</taxon>
        <taxon>Insecta</taxon>
        <taxon>Pterygota</taxon>
        <taxon>Neoptera</taxon>
        <taxon>Endopterygota</taxon>
        <taxon>Coleoptera</taxon>
        <taxon>Polyphaga</taxon>
        <taxon>Cucujiformia</taxon>
        <taxon>Chrysomeloidea</taxon>
        <taxon>Chrysomelidae</taxon>
        <taxon>Bruchinae</taxon>
        <taxon>Bruchini</taxon>
        <taxon>Acanthoscelides</taxon>
    </lineage>
</organism>
<dbReference type="Pfam" id="PF02197">
    <property type="entry name" value="RIIa"/>
    <property type="match status" value="1"/>
</dbReference>
<protein>
    <recommendedName>
        <fullName evidence="2">RIIa domain-containing protein</fullName>
    </recommendedName>
</protein>
<reference evidence="3" key="1">
    <citation type="submission" date="2022-03" db="EMBL/GenBank/DDBJ databases">
        <authorList>
            <person name="Sayadi A."/>
        </authorList>
    </citation>
    <scope>NUCLEOTIDE SEQUENCE</scope>
</reference>
<dbReference type="PANTHER" id="PTHR10699">
    <property type="entry name" value="NEUROMODULIN"/>
    <property type="match status" value="1"/>
</dbReference>
<dbReference type="GO" id="GO:0005516">
    <property type="term" value="F:calmodulin binding"/>
    <property type="evidence" value="ECO:0007669"/>
    <property type="project" value="TreeGrafter"/>
</dbReference>
<gene>
    <name evidence="3" type="ORF">ACAOBT_LOCUS31197</name>
</gene>
<dbReference type="Gene3D" id="1.20.890.10">
    <property type="entry name" value="cAMP-dependent protein kinase regulatory subunit, dimerization-anchoring domain"/>
    <property type="match status" value="1"/>
</dbReference>
<name>A0A9P0MDX4_ACAOB</name>
<accession>A0A9P0MDX4</accession>
<dbReference type="OrthoDB" id="26525at2759"/>
<evidence type="ECO:0000259" key="2">
    <source>
        <dbReference type="SMART" id="SM00394"/>
    </source>
</evidence>
<dbReference type="SMART" id="SM00394">
    <property type="entry name" value="RIIa"/>
    <property type="match status" value="1"/>
</dbReference>
<evidence type="ECO:0000256" key="1">
    <source>
        <dbReference type="SAM" id="MobiDB-lite"/>
    </source>
</evidence>
<proteinExistence type="predicted"/>
<dbReference type="InterPro" id="IPR047579">
    <property type="entry name" value="DD_CABYR_SP17"/>
</dbReference>
<dbReference type="EMBL" id="CAKOFQ010007929">
    <property type="protein sequence ID" value="CAH2009895.1"/>
    <property type="molecule type" value="Genomic_DNA"/>
</dbReference>
<feature type="domain" description="RIIa" evidence="2">
    <location>
        <begin position="17"/>
        <end position="54"/>
    </location>
</feature>
<dbReference type="PANTHER" id="PTHR10699:SF11">
    <property type="entry name" value="IGLOO, ISOFORM A"/>
    <property type="match status" value="1"/>
</dbReference>
<evidence type="ECO:0000313" key="4">
    <source>
        <dbReference type="Proteomes" id="UP001152888"/>
    </source>
</evidence>
<dbReference type="AlphaFoldDB" id="A0A9P0MDX4"/>
<dbReference type="InterPro" id="IPR003117">
    <property type="entry name" value="cAMP_dep_PK_reg_su_I/II_a/b"/>
</dbReference>
<feature type="region of interest" description="Disordered" evidence="1">
    <location>
        <begin position="63"/>
        <end position="89"/>
    </location>
</feature>
<evidence type="ECO:0000313" key="3">
    <source>
        <dbReference type="EMBL" id="CAH2009895.1"/>
    </source>
</evidence>
<keyword evidence="4" id="KW-1185">Reference proteome</keyword>
<feature type="compositionally biased region" description="Basic and acidic residues" evidence="1">
    <location>
        <begin position="63"/>
        <end position="77"/>
    </location>
</feature>
<dbReference type="SUPFAM" id="SSF47391">
    <property type="entry name" value="Dimerization-anchoring domain of cAMP-dependent PK regulatory subunit"/>
    <property type="match status" value="1"/>
</dbReference>
<comment type="caution">
    <text evidence="3">The sequence shown here is derived from an EMBL/GenBank/DDBJ whole genome shotgun (WGS) entry which is preliminary data.</text>
</comment>
<sequence length="89" mass="10275">METETAEMIVKRVSVPIGLEELMEGLTKEVLLNKPDDLYEFAARYFSKLLLLRDKANYKEAHKQSRNQIEDQSEHHTVQLLGRCPDNSA</sequence>